<feature type="region of interest" description="Disordered" evidence="1">
    <location>
        <begin position="88"/>
        <end position="133"/>
    </location>
</feature>
<dbReference type="InterPro" id="IPR033461">
    <property type="entry name" value="WRNPLPNID"/>
</dbReference>
<evidence type="ECO:0000256" key="1">
    <source>
        <dbReference type="SAM" id="MobiDB-lite"/>
    </source>
</evidence>
<dbReference type="Pfam" id="PF15017">
    <property type="entry name" value="WRNPLPNID"/>
    <property type="match status" value="1"/>
</dbReference>
<proteinExistence type="predicted"/>
<feature type="non-terminal residue" evidence="3">
    <location>
        <position position="1"/>
    </location>
</feature>
<feature type="compositionally biased region" description="Polar residues" evidence="1">
    <location>
        <begin position="36"/>
        <end position="52"/>
    </location>
</feature>
<name>A0ABD0R1U8_CIRMR</name>
<feature type="compositionally biased region" description="Low complexity" evidence="1">
    <location>
        <begin position="204"/>
        <end position="214"/>
    </location>
</feature>
<sequence length="222" mass="23814">NSRNASNGGSQNSFIQPRSEQLRSTSDLKGPPSHLLESSCSPQLQKDGTSLGQPEHSAPLSHQQQDECTMFNSFNFWRAPLPDITQDLQLLQGEKSDEVMEKQEDTTRETEGEGKEDVPSLDAQGPATSSQIQMVLDCLQPHLDDPDVQVQVKVLSAALKAAQLESQTEDADESVSESNGSTGSPTSDELSAMSELSLTDAQISDSPSSSPVLVDDSEHSSG</sequence>
<feature type="compositionally biased region" description="Polar residues" evidence="1">
    <location>
        <begin position="1"/>
        <end position="27"/>
    </location>
</feature>
<organism evidence="3 4">
    <name type="scientific">Cirrhinus mrigala</name>
    <name type="common">Mrigala</name>
    <dbReference type="NCBI Taxonomy" id="683832"/>
    <lineage>
        <taxon>Eukaryota</taxon>
        <taxon>Metazoa</taxon>
        <taxon>Chordata</taxon>
        <taxon>Craniata</taxon>
        <taxon>Vertebrata</taxon>
        <taxon>Euteleostomi</taxon>
        <taxon>Actinopterygii</taxon>
        <taxon>Neopterygii</taxon>
        <taxon>Teleostei</taxon>
        <taxon>Ostariophysi</taxon>
        <taxon>Cypriniformes</taxon>
        <taxon>Cyprinidae</taxon>
        <taxon>Labeoninae</taxon>
        <taxon>Labeonini</taxon>
        <taxon>Cirrhinus</taxon>
    </lineage>
</organism>
<reference evidence="3 4" key="1">
    <citation type="submission" date="2024-05" db="EMBL/GenBank/DDBJ databases">
        <title>Genome sequencing and assembly of Indian major carp, Cirrhinus mrigala (Hamilton, 1822).</title>
        <authorList>
            <person name="Mohindra V."/>
            <person name="Chowdhury L.M."/>
            <person name="Lal K."/>
            <person name="Jena J.K."/>
        </authorList>
    </citation>
    <scope>NUCLEOTIDE SEQUENCE [LARGE SCALE GENOMIC DNA]</scope>
    <source>
        <strain evidence="3">CM1030</strain>
        <tissue evidence="3">Blood</tissue>
    </source>
</reference>
<dbReference type="EMBL" id="JAMKFB020000006">
    <property type="protein sequence ID" value="KAL0191626.1"/>
    <property type="molecule type" value="Genomic_DNA"/>
</dbReference>
<evidence type="ECO:0000313" key="3">
    <source>
        <dbReference type="EMBL" id="KAL0191626.1"/>
    </source>
</evidence>
<comment type="caution">
    <text evidence="3">The sequence shown here is derived from an EMBL/GenBank/DDBJ whole genome shotgun (WGS) entry which is preliminary data.</text>
</comment>
<feature type="compositionally biased region" description="Polar residues" evidence="1">
    <location>
        <begin position="176"/>
        <end position="203"/>
    </location>
</feature>
<feature type="domain" description="Putative WW-binding" evidence="2">
    <location>
        <begin position="71"/>
        <end position="117"/>
    </location>
</feature>
<evidence type="ECO:0000259" key="2">
    <source>
        <dbReference type="Pfam" id="PF15017"/>
    </source>
</evidence>
<feature type="region of interest" description="Disordered" evidence="1">
    <location>
        <begin position="1"/>
        <end position="65"/>
    </location>
</feature>
<feature type="compositionally biased region" description="Basic and acidic residues" evidence="1">
    <location>
        <begin position="94"/>
        <end position="118"/>
    </location>
</feature>
<keyword evidence="4" id="KW-1185">Reference proteome</keyword>
<feature type="non-terminal residue" evidence="3">
    <location>
        <position position="222"/>
    </location>
</feature>
<evidence type="ECO:0000313" key="4">
    <source>
        <dbReference type="Proteomes" id="UP001529510"/>
    </source>
</evidence>
<protein>
    <recommendedName>
        <fullName evidence="2">Putative WW-binding domain-containing protein</fullName>
    </recommendedName>
</protein>
<feature type="region of interest" description="Disordered" evidence="1">
    <location>
        <begin position="163"/>
        <end position="222"/>
    </location>
</feature>
<accession>A0ABD0R1U8</accession>
<dbReference type="Proteomes" id="UP001529510">
    <property type="component" value="Unassembled WGS sequence"/>
</dbReference>
<gene>
    <name evidence="3" type="ORF">M9458_014324</name>
</gene>
<dbReference type="AlphaFoldDB" id="A0ABD0R1U8"/>